<dbReference type="OrthoDB" id="7052525at2"/>
<organism evidence="5 6">
    <name type="scientific">Colwellia chukchiensis</name>
    <dbReference type="NCBI Taxonomy" id="641665"/>
    <lineage>
        <taxon>Bacteria</taxon>
        <taxon>Pseudomonadati</taxon>
        <taxon>Pseudomonadota</taxon>
        <taxon>Gammaproteobacteria</taxon>
        <taxon>Alteromonadales</taxon>
        <taxon>Colwelliaceae</taxon>
        <taxon>Colwellia</taxon>
    </lineage>
</organism>
<dbReference type="Proteomes" id="UP000199297">
    <property type="component" value="Unassembled WGS sequence"/>
</dbReference>
<dbReference type="InterPro" id="IPR051012">
    <property type="entry name" value="CellSynth/LPSAsmb/PSIAsmb"/>
</dbReference>
<keyword evidence="5" id="KW-0449">Lipoprotein</keyword>
<feature type="repeat" description="TPR" evidence="3">
    <location>
        <begin position="771"/>
        <end position="804"/>
    </location>
</feature>
<evidence type="ECO:0000256" key="1">
    <source>
        <dbReference type="ARBA" id="ARBA00022737"/>
    </source>
</evidence>
<reference evidence="6" key="1">
    <citation type="submission" date="2016-10" db="EMBL/GenBank/DDBJ databases">
        <authorList>
            <person name="Varghese N."/>
            <person name="Submissions S."/>
        </authorList>
    </citation>
    <scope>NUCLEOTIDE SEQUENCE [LARGE SCALE GENOMIC DNA]</scope>
    <source>
        <strain evidence="6">CGMCC 1.9127</strain>
    </source>
</reference>
<proteinExistence type="predicted"/>
<dbReference type="InterPro" id="IPR014266">
    <property type="entry name" value="PEP-CTERM_TPR_PrsT"/>
</dbReference>
<feature type="signal peptide" evidence="4">
    <location>
        <begin position="1"/>
        <end position="21"/>
    </location>
</feature>
<dbReference type="PROSITE" id="PS50005">
    <property type="entry name" value="TPR"/>
    <property type="match status" value="5"/>
</dbReference>
<dbReference type="Gene3D" id="1.25.40.10">
    <property type="entry name" value="Tetratricopeptide repeat domain"/>
    <property type="match status" value="4"/>
</dbReference>
<gene>
    <name evidence="5" type="ORF">SAMN05216262_1234</name>
</gene>
<dbReference type="InterPro" id="IPR011990">
    <property type="entry name" value="TPR-like_helical_dom_sf"/>
</dbReference>
<evidence type="ECO:0000313" key="5">
    <source>
        <dbReference type="EMBL" id="SEL80081.1"/>
    </source>
</evidence>
<feature type="repeat" description="TPR" evidence="3">
    <location>
        <begin position="62"/>
        <end position="95"/>
    </location>
</feature>
<dbReference type="PROSITE" id="PS51257">
    <property type="entry name" value="PROKAR_LIPOPROTEIN"/>
    <property type="match status" value="1"/>
</dbReference>
<keyword evidence="1" id="KW-0677">Repeat</keyword>
<dbReference type="AlphaFoldDB" id="A0A1H7T5F4"/>
<dbReference type="Pfam" id="PF13432">
    <property type="entry name" value="TPR_16"/>
    <property type="match status" value="1"/>
</dbReference>
<evidence type="ECO:0000256" key="4">
    <source>
        <dbReference type="SAM" id="SignalP"/>
    </source>
</evidence>
<feature type="chain" id="PRO_5011582298" evidence="4">
    <location>
        <begin position="22"/>
        <end position="888"/>
    </location>
</feature>
<dbReference type="InterPro" id="IPR019734">
    <property type="entry name" value="TPR_rpt"/>
</dbReference>
<dbReference type="PANTHER" id="PTHR45586:SF1">
    <property type="entry name" value="LIPOPOLYSACCHARIDE ASSEMBLY PROTEIN B"/>
    <property type="match status" value="1"/>
</dbReference>
<dbReference type="SUPFAM" id="SSF48452">
    <property type="entry name" value="TPR-like"/>
    <property type="match status" value="3"/>
</dbReference>
<evidence type="ECO:0000256" key="2">
    <source>
        <dbReference type="ARBA" id="ARBA00022803"/>
    </source>
</evidence>
<dbReference type="Pfam" id="PF13181">
    <property type="entry name" value="TPR_8"/>
    <property type="match status" value="2"/>
</dbReference>
<keyword evidence="6" id="KW-1185">Reference proteome</keyword>
<feature type="repeat" description="TPR" evidence="3">
    <location>
        <begin position="131"/>
        <end position="164"/>
    </location>
</feature>
<dbReference type="EMBL" id="FOBI01000023">
    <property type="protein sequence ID" value="SEL80081.1"/>
    <property type="molecule type" value="Genomic_DNA"/>
</dbReference>
<feature type="repeat" description="TPR" evidence="3">
    <location>
        <begin position="28"/>
        <end position="61"/>
    </location>
</feature>
<feature type="repeat" description="TPR" evidence="3">
    <location>
        <begin position="839"/>
        <end position="872"/>
    </location>
</feature>
<evidence type="ECO:0000313" key="6">
    <source>
        <dbReference type="Proteomes" id="UP000199297"/>
    </source>
</evidence>
<evidence type="ECO:0000256" key="3">
    <source>
        <dbReference type="PROSITE-ProRule" id="PRU00339"/>
    </source>
</evidence>
<protein>
    <submittedName>
        <fullName evidence="5">Putative PEP-CTERM system TPR-repeat lipoprotein</fullName>
    </submittedName>
</protein>
<keyword evidence="4" id="KW-0732">Signal</keyword>
<sequence length="888" mass="98884">MKKTSSISAMVLMSAALTLSACGENKSAEQYIADSQTLLQAKDYNKAIIQLKNAIQIAPKDANTRLLLGQAYLQLGNYTSAKKELEKAVELGLSLPQVAAPLVQAMSKMNEFDEVYNFVDETSALSAEHYLVVLTYAGITAMNQGEQEKAADYLEQALSLSEDSPYTALADGYINYLNKQYPASLALARDLLATTPDFTEALLLEGYTLMAMKEFEQASQAFVNYVSYHHEAHYVRLLEVNALIGAQDLDQAQLKIDKLLKVFQEAPLALQLKAQIAFLKKEYDIAFEYAEKAINSGLDYQLTRLISGISAFKLKRFETAYQHLNNYVDSLPPESDLLRLFTFLQLKLGYEQGALESIEEFDELSEIDGELFAEAAMQVARSGDVNKAKELIAKANQLDENNTVNLLREGLLKLQTADISGVDELEAAIKSDAEVNSAWLTIALAHLQNNDLSQALVAAEKWQQVSPADGLVLKAIIYYHSKQNIKAIEMLNEALAIEPTHMGGQLNLIRVAMKINDNALAMQTAKNILAAKPDHLKSMVVIISLLRAEDKLADAKAFIQAHMQAHPSLLAPKIAMAIVYRHENQSPLAIELLSGEKARLSAIGWKILGDSQLYARKFEDALETFTEWKELSPNILESWLKIIATLDVLKRDEEAYSTIKSAEKVFPEHAQLLLLKLHFQTELGFLSDAKKTLLTLKNNNVASTLMDRLEGELALASGDLDIAEELLLSYYNSVPSIESATLVAEVLKSKGQVQQAGELLKKEYERGNKSLKGLFTLAKFFSSTEQYDEANRYYFKVLEYRPKNIIALNNLALNMLKLNQLEQADKYAEAAFKQMPNHPAVLDTLGWIKVQKGEHDKGLEYLTQAYGLAPESQEIKNHYQQAKELSGN</sequence>
<dbReference type="PANTHER" id="PTHR45586">
    <property type="entry name" value="TPR REPEAT-CONTAINING PROTEIN PA4667"/>
    <property type="match status" value="1"/>
</dbReference>
<dbReference type="RefSeq" id="WP_085283958.1">
    <property type="nucleotide sequence ID" value="NZ_FOBI01000023.1"/>
</dbReference>
<dbReference type="NCBIfam" id="TIGR02917">
    <property type="entry name" value="PEP_TPR_lipo"/>
    <property type="match status" value="1"/>
</dbReference>
<dbReference type="STRING" id="641665.GCA_002104455_02317"/>
<name>A0A1H7T5F4_9GAMM</name>
<dbReference type="SMART" id="SM00028">
    <property type="entry name" value="TPR"/>
    <property type="match status" value="12"/>
</dbReference>
<dbReference type="Pfam" id="PF14559">
    <property type="entry name" value="TPR_19"/>
    <property type="match status" value="1"/>
</dbReference>
<keyword evidence="2 3" id="KW-0802">TPR repeat</keyword>
<accession>A0A1H7T5F4</accession>